<evidence type="ECO:0000313" key="3">
    <source>
        <dbReference type="EMBL" id="GIH12606.1"/>
    </source>
</evidence>
<reference evidence="3" key="1">
    <citation type="submission" date="2021-01" db="EMBL/GenBank/DDBJ databases">
        <title>Whole genome shotgun sequence of Rugosimonospora africana NBRC 104875.</title>
        <authorList>
            <person name="Komaki H."/>
            <person name="Tamura T."/>
        </authorList>
    </citation>
    <scope>NUCLEOTIDE SEQUENCE</scope>
    <source>
        <strain evidence="3">NBRC 104875</strain>
    </source>
</reference>
<dbReference type="InterPro" id="IPR017853">
    <property type="entry name" value="GH"/>
</dbReference>
<keyword evidence="4" id="KW-1185">Reference proteome</keyword>
<evidence type="ECO:0000259" key="2">
    <source>
        <dbReference type="SMART" id="SM00642"/>
    </source>
</evidence>
<sequence length="504" mass="55609">MDKWWRGAVIYEVYVRSFADGTGDGEGDLTGLRSKLPYLRELGIDAVWLTPFYPSPLADGGYDVADYRDVDPRFGSLADFDAMLADAHRLGMRVIVDIVPNHSSSAHPWFVEALASPPNSPARERYIFSDTTNDWESMFGGSAWERVPDGQYYLHLFDPGQPDFNWRNPEIRAEFESILRFWLDRGVDGFRIDVAHGMIKAVGLPSLGAPPEGGVRTVLPYYDQDEVHDVYRDWRKILDSYPGDRIAVAEAWVTPPTRLARYVVADELHQAFNFDFLEAPWSAPELRKTIDSCLAAAEAVGAPTTWVLSNHDTKRHVTRYGSLARARAGTLLMLALPGSAYLYQGEELGLPEVLDLPDEARQDPVFRRSGGADKGRDGCRVPIPWSGDTPPYGFSSTGAEWLPSPASWGPLTVAAQDGDPGSTLSMYRDALRLRRSDSMTGPLTWHDSAPMVLDFERRGGLRCVVNAGDEPVPLPPGYGDPVLASGPLADGSLPADTAVWLVAR</sequence>
<evidence type="ECO:0000256" key="1">
    <source>
        <dbReference type="ARBA" id="ARBA00008061"/>
    </source>
</evidence>
<dbReference type="GO" id="GO:0009313">
    <property type="term" value="P:oligosaccharide catabolic process"/>
    <property type="evidence" value="ECO:0007669"/>
    <property type="project" value="TreeGrafter"/>
</dbReference>
<organism evidence="3 4">
    <name type="scientific">Rugosimonospora africana</name>
    <dbReference type="NCBI Taxonomy" id="556532"/>
    <lineage>
        <taxon>Bacteria</taxon>
        <taxon>Bacillati</taxon>
        <taxon>Actinomycetota</taxon>
        <taxon>Actinomycetes</taxon>
        <taxon>Micromonosporales</taxon>
        <taxon>Micromonosporaceae</taxon>
        <taxon>Rugosimonospora</taxon>
    </lineage>
</organism>
<dbReference type="CDD" id="cd11332">
    <property type="entry name" value="AmyAc_OligoGlu_TS"/>
    <property type="match status" value="1"/>
</dbReference>
<dbReference type="SMART" id="SM00642">
    <property type="entry name" value="Aamy"/>
    <property type="match status" value="1"/>
</dbReference>
<dbReference type="EMBL" id="BONZ01000009">
    <property type="protein sequence ID" value="GIH12606.1"/>
    <property type="molecule type" value="Genomic_DNA"/>
</dbReference>
<dbReference type="InterPro" id="IPR045857">
    <property type="entry name" value="O16G_dom_2"/>
</dbReference>
<dbReference type="AlphaFoldDB" id="A0A8J3QP48"/>
<keyword evidence="3" id="KW-0326">Glycosidase</keyword>
<dbReference type="Proteomes" id="UP000642748">
    <property type="component" value="Unassembled WGS sequence"/>
</dbReference>
<dbReference type="PANTHER" id="PTHR10357">
    <property type="entry name" value="ALPHA-AMYLASE FAMILY MEMBER"/>
    <property type="match status" value="1"/>
</dbReference>
<dbReference type="Gene3D" id="3.90.400.10">
    <property type="entry name" value="Oligo-1,6-glucosidase, Domain 2"/>
    <property type="match status" value="1"/>
</dbReference>
<accession>A0A8J3QP48</accession>
<comment type="caution">
    <text evidence="3">The sequence shown here is derived from an EMBL/GenBank/DDBJ whole genome shotgun (WGS) entry which is preliminary data.</text>
</comment>
<dbReference type="SUPFAM" id="SSF51445">
    <property type="entry name" value="(Trans)glycosidases"/>
    <property type="match status" value="1"/>
</dbReference>
<comment type="similarity">
    <text evidence="1">Belongs to the glycosyl hydrolase 13 family.</text>
</comment>
<gene>
    <name evidence="3" type="ORF">Raf01_07780</name>
</gene>
<dbReference type="Pfam" id="PF00128">
    <property type="entry name" value="Alpha-amylase"/>
    <property type="match status" value="1"/>
</dbReference>
<feature type="domain" description="Glycosyl hydrolase family 13 catalytic" evidence="2">
    <location>
        <begin position="12"/>
        <end position="380"/>
    </location>
</feature>
<protein>
    <submittedName>
        <fullName evidence="3">Glycosidase</fullName>
    </submittedName>
</protein>
<dbReference type="PANTHER" id="PTHR10357:SF179">
    <property type="entry name" value="NEUTRAL AND BASIC AMINO ACID TRANSPORT PROTEIN RBAT"/>
    <property type="match status" value="1"/>
</dbReference>
<keyword evidence="3" id="KW-0378">Hydrolase</keyword>
<name>A0A8J3QP48_9ACTN</name>
<dbReference type="Gene3D" id="3.20.20.80">
    <property type="entry name" value="Glycosidases"/>
    <property type="match status" value="2"/>
</dbReference>
<dbReference type="RefSeq" id="WP_239133354.1">
    <property type="nucleotide sequence ID" value="NZ_BONZ01000009.1"/>
</dbReference>
<dbReference type="InterPro" id="IPR006047">
    <property type="entry name" value="GH13_cat_dom"/>
</dbReference>
<proteinExistence type="inferred from homology"/>
<evidence type="ECO:0000313" key="4">
    <source>
        <dbReference type="Proteomes" id="UP000642748"/>
    </source>
</evidence>
<dbReference type="GO" id="GO:0004556">
    <property type="term" value="F:alpha-amylase activity"/>
    <property type="evidence" value="ECO:0007669"/>
    <property type="project" value="TreeGrafter"/>
</dbReference>